<reference evidence="1 2" key="1">
    <citation type="submission" date="2019-04" db="EMBL/GenBank/DDBJ databases">
        <title>Cohnella sp. nov. isolated from preserved vegetables.</title>
        <authorList>
            <person name="Lin S.-Y."/>
            <person name="Hung M.-H."/>
            <person name="Young C.-C."/>
        </authorList>
    </citation>
    <scope>NUCLEOTIDE SEQUENCE [LARGE SCALE GENOMIC DNA]</scope>
    <source>
        <strain evidence="1 2">CC-MHH1044</strain>
    </source>
</reference>
<dbReference type="Pfam" id="PF07609">
    <property type="entry name" value="DUF1572"/>
    <property type="match status" value="1"/>
</dbReference>
<dbReference type="InterPro" id="IPR034660">
    <property type="entry name" value="DinB/YfiT-like"/>
</dbReference>
<dbReference type="OrthoDB" id="68731at2"/>
<sequence>MTYDFHRKWLAKKFEEIKTRTLKAIRQLDDERLNRSLDDVSHTIPTLLRHIEGNIDERIRRGMFGEDITRDREREFRREFMPLADAESLVLRNMDYVIGQIRSLPDAVFEETQLVRGKERSNLDMLHQCAAHFSEHMGQILYVSKHLLQKEYRSTSI</sequence>
<proteinExistence type="predicted"/>
<gene>
    <name evidence="1" type="ORF">E6C55_29335</name>
</gene>
<dbReference type="RefSeq" id="WP_136373396.1">
    <property type="nucleotide sequence ID" value="NZ_SSOB01000056.1"/>
</dbReference>
<dbReference type="Gene3D" id="1.20.120.450">
    <property type="entry name" value="dinb family like domain"/>
    <property type="match status" value="1"/>
</dbReference>
<dbReference type="AlphaFoldDB" id="A0A4S4BII2"/>
<accession>A0A4S4BII2</accession>
<evidence type="ECO:0000313" key="1">
    <source>
        <dbReference type="EMBL" id="THF73402.1"/>
    </source>
</evidence>
<organism evidence="1 2">
    <name type="scientific">Cohnella fermenti</name>
    <dbReference type="NCBI Taxonomy" id="2565925"/>
    <lineage>
        <taxon>Bacteria</taxon>
        <taxon>Bacillati</taxon>
        <taxon>Bacillota</taxon>
        <taxon>Bacilli</taxon>
        <taxon>Bacillales</taxon>
        <taxon>Paenibacillaceae</taxon>
        <taxon>Cohnella</taxon>
    </lineage>
</organism>
<comment type="caution">
    <text evidence="1">The sequence shown here is derived from an EMBL/GenBank/DDBJ whole genome shotgun (WGS) entry which is preliminary data.</text>
</comment>
<dbReference type="SUPFAM" id="SSF109854">
    <property type="entry name" value="DinB/YfiT-like putative metalloenzymes"/>
    <property type="match status" value="1"/>
</dbReference>
<name>A0A4S4BII2_9BACL</name>
<keyword evidence="2" id="KW-1185">Reference proteome</keyword>
<dbReference type="Proteomes" id="UP000310636">
    <property type="component" value="Unassembled WGS sequence"/>
</dbReference>
<protein>
    <submittedName>
        <fullName evidence="1">DUF1572 domain-containing protein</fullName>
    </submittedName>
</protein>
<dbReference type="EMBL" id="SSOB01000056">
    <property type="protein sequence ID" value="THF73402.1"/>
    <property type="molecule type" value="Genomic_DNA"/>
</dbReference>
<dbReference type="InterPro" id="IPR011466">
    <property type="entry name" value="DUF1572"/>
</dbReference>
<evidence type="ECO:0000313" key="2">
    <source>
        <dbReference type="Proteomes" id="UP000310636"/>
    </source>
</evidence>